<keyword evidence="3" id="KW-0804">Transcription</keyword>
<dbReference type="PATRIC" id="fig|1036673.3.peg.1096"/>
<dbReference type="Gene3D" id="1.10.10.10">
    <property type="entry name" value="Winged helix-like DNA-binding domain superfamily/Winged helix DNA-binding domain"/>
    <property type="match status" value="1"/>
</dbReference>
<keyword evidence="2" id="KW-0238">DNA-binding</keyword>
<dbReference type="GO" id="GO:0003677">
    <property type="term" value="F:DNA binding"/>
    <property type="evidence" value="ECO:0007669"/>
    <property type="project" value="UniProtKB-KW"/>
</dbReference>
<reference evidence="5 6" key="2">
    <citation type="journal article" date="2013" name="Genome Announc.">
        <title>Genome Sequence of Growth-Improving Paenibacillus mucilaginosus Strain KNP414.</title>
        <authorList>
            <person name="Lu J.J."/>
            <person name="Wang J.F."/>
            <person name="Hu X.F."/>
        </authorList>
    </citation>
    <scope>NUCLEOTIDE SEQUENCE [LARGE SCALE GENOMIC DNA]</scope>
    <source>
        <strain evidence="5 6">KNP414</strain>
    </source>
</reference>
<name>F8FHC5_PAEMK</name>
<dbReference type="InterPro" id="IPR036388">
    <property type="entry name" value="WH-like_DNA-bd_sf"/>
</dbReference>
<dbReference type="KEGG" id="pms:KNP414_01262"/>
<proteinExistence type="predicted"/>
<feature type="domain" description="HTH marR-type" evidence="4">
    <location>
        <begin position="9"/>
        <end position="143"/>
    </location>
</feature>
<reference evidence="6" key="1">
    <citation type="submission" date="2011-06" db="EMBL/GenBank/DDBJ databases">
        <title>Complete genome sequence of Paenibacillus mucilaginosus KNP414.</title>
        <authorList>
            <person name="Wang J."/>
            <person name="Hu S."/>
            <person name="Hu X."/>
            <person name="Zhang B."/>
            <person name="Dong D."/>
            <person name="Zhang S."/>
            <person name="Zhao K."/>
            <person name="Wu D."/>
        </authorList>
    </citation>
    <scope>NUCLEOTIDE SEQUENCE [LARGE SCALE GENOMIC DNA]</scope>
    <source>
        <strain evidence="6">KNP414</strain>
    </source>
</reference>
<dbReference type="HOGENOM" id="CLU_083287_18_6_9"/>
<dbReference type="InterPro" id="IPR039422">
    <property type="entry name" value="MarR/SlyA-like"/>
</dbReference>
<evidence type="ECO:0000256" key="1">
    <source>
        <dbReference type="ARBA" id="ARBA00023015"/>
    </source>
</evidence>
<gene>
    <name evidence="5" type="ordered locus">KNP414_01262</name>
</gene>
<sequence length="152" mass="17470">MDNKEYQLSDSLGYLLGNAYRLMSCRLGARFRERQYDVTIEQWPLLAQLWNQDGLTQAQLSALTRKDQPSVSRLVDNMIKKNLVVRVSHPEDRRKNRIHLTPKGAELQQKLIVEALANNADAIAGVSPEEYAVFRSVLERITANMKQMKEEL</sequence>
<dbReference type="PANTHER" id="PTHR33164:SF64">
    <property type="entry name" value="TRANSCRIPTIONAL REGULATOR SLYA"/>
    <property type="match status" value="1"/>
</dbReference>
<dbReference type="RefSeq" id="WP_013914989.1">
    <property type="nucleotide sequence ID" value="NC_015690.1"/>
</dbReference>
<evidence type="ECO:0000259" key="4">
    <source>
        <dbReference type="PROSITE" id="PS50995"/>
    </source>
</evidence>
<evidence type="ECO:0000313" key="5">
    <source>
        <dbReference type="EMBL" id="AEI39827.1"/>
    </source>
</evidence>
<keyword evidence="1" id="KW-0805">Transcription regulation</keyword>
<evidence type="ECO:0000256" key="2">
    <source>
        <dbReference type="ARBA" id="ARBA00023125"/>
    </source>
</evidence>
<dbReference type="InterPro" id="IPR036390">
    <property type="entry name" value="WH_DNA-bd_sf"/>
</dbReference>
<dbReference type="AlphaFoldDB" id="F8FHC5"/>
<evidence type="ECO:0000256" key="3">
    <source>
        <dbReference type="ARBA" id="ARBA00023163"/>
    </source>
</evidence>
<accession>F8FHC5</accession>
<protein>
    <recommendedName>
        <fullName evidence="4">HTH marR-type domain-containing protein</fullName>
    </recommendedName>
</protein>
<organism evidence="5 6">
    <name type="scientific">Paenibacillus mucilaginosus (strain KNP414)</name>
    <dbReference type="NCBI Taxonomy" id="1036673"/>
    <lineage>
        <taxon>Bacteria</taxon>
        <taxon>Bacillati</taxon>
        <taxon>Bacillota</taxon>
        <taxon>Bacilli</taxon>
        <taxon>Bacillales</taxon>
        <taxon>Paenibacillaceae</taxon>
        <taxon>Paenibacillus</taxon>
    </lineage>
</organism>
<dbReference type="InterPro" id="IPR000835">
    <property type="entry name" value="HTH_MarR-typ"/>
</dbReference>
<dbReference type="PANTHER" id="PTHR33164">
    <property type="entry name" value="TRANSCRIPTIONAL REGULATOR, MARR FAMILY"/>
    <property type="match status" value="1"/>
</dbReference>
<dbReference type="PROSITE" id="PS50995">
    <property type="entry name" value="HTH_MARR_2"/>
    <property type="match status" value="1"/>
</dbReference>
<evidence type="ECO:0000313" key="6">
    <source>
        <dbReference type="Proteomes" id="UP000006620"/>
    </source>
</evidence>
<dbReference type="SMART" id="SM00347">
    <property type="entry name" value="HTH_MARR"/>
    <property type="match status" value="1"/>
</dbReference>
<dbReference type="EMBL" id="CP002869">
    <property type="protein sequence ID" value="AEI39827.1"/>
    <property type="molecule type" value="Genomic_DNA"/>
</dbReference>
<dbReference type="SUPFAM" id="SSF46785">
    <property type="entry name" value="Winged helix' DNA-binding domain"/>
    <property type="match status" value="1"/>
</dbReference>
<dbReference type="GO" id="GO:0006950">
    <property type="term" value="P:response to stress"/>
    <property type="evidence" value="ECO:0007669"/>
    <property type="project" value="TreeGrafter"/>
</dbReference>
<dbReference type="Proteomes" id="UP000006620">
    <property type="component" value="Chromosome"/>
</dbReference>
<dbReference type="PRINTS" id="PR00598">
    <property type="entry name" value="HTHMARR"/>
</dbReference>
<dbReference type="Pfam" id="PF12802">
    <property type="entry name" value="MarR_2"/>
    <property type="match status" value="1"/>
</dbReference>
<dbReference type="GO" id="GO:0003700">
    <property type="term" value="F:DNA-binding transcription factor activity"/>
    <property type="evidence" value="ECO:0007669"/>
    <property type="project" value="InterPro"/>
</dbReference>